<gene>
    <name evidence="2" type="ORF">A6D6_03623</name>
</gene>
<proteinExistence type="predicted"/>
<name>A0ABQ6Y3P9_9GAMM</name>
<dbReference type="SUPFAM" id="SSF56219">
    <property type="entry name" value="DNase I-like"/>
    <property type="match status" value="1"/>
</dbReference>
<dbReference type="RefSeq" id="WP_159661504.1">
    <property type="nucleotide sequence ID" value="NZ_AQPF01000047.1"/>
</dbReference>
<evidence type="ECO:0000313" key="3">
    <source>
        <dbReference type="Proteomes" id="UP000771797"/>
    </source>
</evidence>
<reference evidence="2 3" key="1">
    <citation type="submission" date="2012-09" db="EMBL/GenBank/DDBJ databases">
        <title>Genome Sequence of alkane-degrading Bacterium Alcanivorax sp. 6-D-6.</title>
        <authorList>
            <person name="Lai Q."/>
            <person name="Shao Z."/>
        </authorList>
    </citation>
    <scope>NUCLEOTIDE SEQUENCE [LARGE SCALE GENOMIC DNA]</scope>
    <source>
        <strain evidence="2 3">6-D-6</strain>
    </source>
</reference>
<dbReference type="PANTHER" id="PTHR14859:SF15">
    <property type="entry name" value="ENDONUCLEASE_EXONUCLEASE_PHOSPHATASE DOMAIN-CONTAINING PROTEIN"/>
    <property type="match status" value="1"/>
</dbReference>
<comment type="caution">
    <text evidence="2">The sequence shown here is derived from an EMBL/GenBank/DDBJ whole genome shotgun (WGS) entry which is preliminary data.</text>
</comment>
<feature type="domain" description="Endonuclease/exonuclease/phosphatase" evidence="1">
    <location>
        <begin position="80"/>
        <end position="273"/>
    </location>
</feature>
<accession>A0ABQ6Y3P9</accession>
<organism evidence="2 3">
    <name type="scientific">Alcanivorax xiamenensis</name>
    <dbReference type="NCBI Taxonomy" id="1177156"/>
    <lineage>
        <taxon>Bacteria</taxon>
        <taxon>Pseudomonadati</taxon>
        <taxon>Pseudomonadota</taxon>
        <taxon>Gammaproteobacteria</taxon>
        <taxon>Oceanospirillales</taxon>
        <taxon>Alcanivoracaceae</taxon>
        <taxon>Alcanivorax</taxon>
    </lineage>
</organism>
<dbReference type="InterPro" id="IPR036691">
    <property type="entry name" value="Endo/exonu/phosph_ase_sf"/>
</dbReference>
<evidence type="ECO:0000313" key="2">
    <source>
        <dbReference type="EMBL" id="KAF0803732.1"/>
    </source>
</evidence>
<dbReference type="InterPro" id="IPR051916">
    <property type="entry name" value="GPI-anchor_lipid_remodeler"/>
</dbReference>
<keyword evidence="3" id="KW-1185">Reference proteome</keyword>
<dbReference type="InterPro" id="IPR005135">
    <property type="entry name" value="Endo/exonuclease/phosphatase"/>
</dbReference>
<evidence type="ECO:0000259" key="1">
    <source>
        <dbReference type="Pfam" id="PF03372"/>
    </source>
</evidence>
<dbReference type="Gene3D" id="3.60.10.10">
    <property type="entry name" value="Endonuclease/exonuclease/phosphatase"/>
    <property type="match status" value="1"/>
</dbReference>
<dbReference type="Pfam" id="PF03372">
    <property type="entry name" value="Exo_endo_phos"/>
    <property type="match status" value="1"/>
</dbReference>
<dbReference type="Proteomes" id="UP000771797">
    <property type="component" value="Unassembled WGS sequence"/>
</dbReference>
<sequence length="299" mass="33746">MLLERARNAYQNWKIRPSGFSLAQEGHRRTRRVREVSVPNDTLKILSFNIQAGIGTSRFRDYVTGSWKHLVAHPRSVEIIEQIADVVRHFDVVGLQEVDGGSLRSRNLNQLVHLASLADFPFWHQQLNRNLGRLGQFSNGLLSRMPPYAVEDHILPGLPGRGAIVIKFGHPVEPLVVAVCHLALGEKIRNTQLSYLAGLLQPYRYSLIMGDFNCRPEHLIASPLTDLGLELVEGDLQTYPSWAPDRHIDHILATPELQVRHSRVLEDCLLSDHLPLATEIRIPDAVRAASLEHRLPLIE</sequence>
<dbReference type="EMBL" id="AQPF01000047">
    <property type="protein sequence ID" value="KAF0803732.1"/>
    <property type="molecule type" value="Genomic_DNA"/>
</dbReference>
<protein>
    <recommendedName>
        <fullName evidence="1">Endonuclease/exonuclease/phosphatase domain-containing protein</fullName>
    </recommendedName>
</protein>
<dbReference type="PANTHER" id="PTHR14859">
    <property type="entry name" value="CALCOFLUOR WHITE HYPERSENSITIVE PROTEIN PRECURSOR"/>
    <property type="match status" value="1"/>
</dbReference>